<dbReference type="KEGG" id="sbf:JCM31447_01160"/>
<dbReference type="RefSeq" id="WP_130605495.1">
    <property type="nucleotide sequence ID" value="NZ_AP019368.1"/>
</dbReference>
<name>A0A4P2VKC3_FLUSA</name>
<reference evidence="1 2" key="1">
    <citation type="submission" date="2018-12" db="EMBL/GenBank/DDBJ databases">
        <title>Rubrispira sanarue gen. nov., sp., nov., a member of the order Silvanigrellales, isolated from a brackish lake in Hamamatsu Japan.</title>
        <authorList>
            <person name="Maejima Y."/>
            <person name="Iino T."/>
            <person name="Muraguchi Y."/>
            <person name="Fukuda K."/>
            <person name="Nojiri H."/>
            <person name="Ohkuma M."/>
            <person name="Moriuchi R."/>
            <person name="Dohra H."/>
            <person name="Kimbara K."/>
            <person name="Shintani M."/>
        </authorList>
    </citation>
    <scope>NUCLEOTIDE SEQUENCE [LARGE SCALE GENOMIC DNA]</scope>
    <source>
        <strain evidence="1 2">RF1110005</strain>
    </source>
</reference>
<sequence length="100" mass="11395">MGINYVINKGIAAVKNELIEILAREIKKDYVHTSWDNNDLIIEIKKMGSSKINIAFKEIGNEVRINEVKRNIAMMHKPFTAEVEKMVDDILVNKLGAKRA</sequence>
<evidence type="ECO:0000313" key="2">
    <source>
        <dbReference type="Proteomes" id="UP000291236"/>
    </source>
</evidence>
<organism evidence="1 2">
    <name type="scientific">Fluviispira sanaruensis</name>
    <dbReference type="NCBI Taxonomy" id="2493639"/>
    <lineage>
        <taxon>Bacteria</taxon>
        <taxon>Pseudomonadati</taxon>
        <taxon>Bdellovibrionota</taxon>
        <taxon>Oligoflexia</taxon>
        <taxon>Silvanigrellales</taxon>
        <taxon>Silvanigrellaceae</taxon>
        <taxon>Fluviispira</taxon>
    </lineage>
</organism>
<proteinExistence type="predicted"/>
<dbReference type="EMBL" id="AP019368">
    <property type="protein sequence ID" value="BBH51699.1"/>
    <property type="molecule type" value="Genomic_DNA"/>
</dbReference>
<dbReference type="Proteomes" id="UP000291236">
    <property type="component" value="Chromosome"/>
</dbReference>
<gene>
    <name evidence="1" type="ORF">JCM31447_01160</name>
</gene>
<dbReference type="OrthoDB" id="5295848at2"/>
<dbReference type="AlphaFoldDB" id="A0A4P2VKC3"/>
<protein>
    <recommendedName>
        <fullName evidence="3">Polyhydroxyalkanoic acid system protein</fullName>
    </recommendedName>
</protein>
<accession>A0A4P2VKC3</accession>
<evidence type="ECO:0000313" key="1">
    <source>
        <dbReference type="EMBL" id="BBH51699.1"/>
    </source>
</evidence>
<evidence type="ECO:0008006" key="3">
    <source>
        <dbReference type="Google" id="ProtNLM"/>
    </source>
</evidence>
<keyword evidence="2" id="KW-1185">Reference proteome</keyword>